<dbReference type="EMBL" id="RDQO01000007">
    <property type="protein sequence ID" value="RMX03044.1"/>
    <property type="molecule type" value="Genomic_DNA"/>
</dbReference>
<dbReference type="RefSeq" id="WP_122231820.1">
    <property type="nucleotide sequence ID" value="NZ_RDQO01000007.1"/>
</dbReference>
<dbReference type="CDD" id="cd00757">
    <property type="entry name" value="ThiF_MoeB_HesA_family"/>
    <property type="match status" value="1"/>
</dbReference>
<dbReference type="OrthoDB" id="9804286at2"/>
<organism evidence="3 4">
    <name type="scientific">Corticibacter populi</name>
    <dbReference type="NCBI Taxonomy" id="1550736"/>
    <lineage>
        <taxon>Bacteria</taxon>
        <taxon>Pseudomonadati</taxon>
        <taxon>Pseudomonadota</taxon>
        <taxon>Betaproteobacteria</taxon>
        <taxon>Burkholderiales</taxon>
        <taxon>Comamonadaceae</taxon>
        <taxon>Corticibacter</taxon>
    </lineage>
</organism>
<dbReference type="InterPro" id="IPR045886">
    <property type="entry name" value="ThiF/MoeB/HesA"/>
</dbReference>
<evidence type="ECO:0000256" key="1">
    <source>
        <dbReference type="ARBA" id="ARBA00009919"/>
    </source>
</evidence>
<evidence type="ECO:0000313" key="3">
    <source>
        <dbReference type="EMBL" id="RMX03044.1"/>
    </source>
</evidence>
<dbReference type="AlphaFoldDB" id="A0A3M6QIZ3"/>
<protein>
    <submittedName>
        <fullName evidence="3">HesA/MoeB/ThiF family protein</fullName>
    </submittedName>
</protein>
<comment type="caution">
    <text evidence="3">The sequence shown here is derived from an EMBL/GenBank/DDBJ whole genome shotgun (WGS) entry which is preliminary data.</text>
</comment>
<comment type="similarity">
    <text evidence="1">Belongs to the HesA/MoeB/ThiF family.</text>
</comment>
<evidence type="ECO:0000259" key="2">
    <source>
        <dbReference type="Pfam" id="PF00899"/>
    </source>
</evidence>
<dbReference type="SUPFAM" id="SSF69572">
    <property type="entry name" value="Activating enzymes of the ubiquitin-like proteins"/>
    <property type="match status" value="1"/>
</dbReference>
<reference evidence="3 4" key="1">
    <citation type="submission" date="2018-10" db="EMBL/GenBank/DDBJ databases">
        <title>Draft genome of Cortibacter populi DSM10536.</title>
        <authorList>
            <person name="Bernier A.-M."/>
            <person name="Bernard K."/>
        </authorList>
    </citation>
    <scope>NUCLEOTIDE SEQUENCE [LARGE SCALE GENOMIC DNA]</scope>
    <source>
        <strain evidence="3 4">DSM 105136</strain>
    </source>
</reference>
<accession>A0A3M6QIZ3</accession>
<dbReference type="NCBIfam" id="NF004281">
    <property type="entry name" value="PRK05690.1"/>
    <property type="match status" value="1"/>
</dbReference>
<proteinExistence type="inferred from homology"/>
<dbReference type="FunFam" id="3.40.50.720:FF:000080">
    <property type="entry name" value="Thiazole biosynthesis adenylyltransferase ThiF"/>
    <property type="match status" value="1"/>
</dbReference>
<dbReference type="Gene3D" id="3.40.50.720">
    <property type="entry name" value="NAD(P)-binding Rossmann-like Domain"/>
    <property type="match status" value="1"/>
</dbReference>
<dbReference type="Pfam" id="PF00899">
    <property type="entry name" value="ThiF"/>
    <property type="match status" value="1"/>
</dbReference>
<dbReference type="GO" id="GO:0005829">
    <property type="term" value="C:cytosol"/>
    <property type="evidence" value="ECO:0007669"/>
    <property type="project" value="TreeGrafter"/>
</dbReference>
<dbReference type="Proteomes" id="UP000278006">
    <property type="component" value="Unassembled WGS sequence"/>
</dbReference>
<dbReference type="GO" id="GO:0008146">
    <property type="term" value="F:sulfotransferase activity"/>
    <property type="evidence" value="ECO:0007669"/>
    <property type="project" value="TreeGrafter"/>
</dbReference>
<dbReference type="InterPro" id="IPR035985">
    <property type="entry name" value="Ubiquitin-activating_enz"/>
</dbReference>
<dbReference type="InterPro" id="IPR000594">
    <property type="entry name" value="ThiF_NAD_FAD-bd"/>
</dbReference>
<sequence>MDDKQLLRYARHILLDGIDIDGQERLLASTVLVVGCGGLGHAAAAYLAASGVGRLWLADDDVVEASNLQRQILFGPQDLGHPKAEVLARRLAGQNPDIQLRALVERLDETRLRELLANCDVVLDCSDNFATRHAINRASVATGTPLVMGAATRFEGQLSVFEPRRVDSPCYACLFGEGLADDGACATFGVFAPLVGMVGTAQAAEALKLLLGIGTVACGQLVLFNALETGTQSLGLTRQPGCPVCGAREAAGASPLPAQAAPQASGGVRGA</sequence>
<name>A0A3M6QIZ3_9BURK</name>
<evidence type="ECO:0000313" key="4">
    <source>
        <dbReference type="Proteomes" id="UP000278006"/>
    </source>
</evidence>
<dbReference type="GO" id="GO:0004792">
    <property type="term" value="F:thiosulfate-cyanide sulfurtransferase activity"/>
    <property type="evidence" value="ECO:0007669"/>
    <property type="project" value="TreeGrafter"/>
</dbReference>
<dbReference type="GO" id="GO:0008641">
    <property type="term" value="F:ubiquitin-like modifier activating enzyme activity"/>
    <property type="evidence" value="ECO:0007669"/>
    <property type="project" value="InterPro"/>
</dbReference>
<feature type="domain" description="THIF-type NAD/FAD binding fold" evidence="2">
    <location>
        <begin position="9"/>
        <end position="244"/>
    </location>
</feature>
<keyword evidence="4" id="KW-1185">Reference proteome</keyword>
<gene>
    <name evidence="3" type="ORF">D8I35_17905</name>
</gene>
<dbReference type="GO" id="GO:0016779">
    <property type="term" value="F:nucleotidyltransferase activity"/>
    <property type="evidence" value="ECO:0007669"/>
    <property type="project" value="TreeGrafter"/>
</dbReference>
<dbReference type="PANTHER" id="PTHR10953:SF240">
    <property type="entry name" value="SULFUR CARRIER PROTEIN THIS ADENYLYLTRANSFERASE"/>
    <property type="match status" value="1"/>
</dbReference>
<dbReference type="PANTHER" id="PTHR10953">
    <property type="entry name" value="UBIQUITIN-ACTIVATING ENZYME E1"/>
    <property type="match status" value="1"/>
</dbReference>